<dbReference type="Pfam" id="PF00580">
    <property type="entry name" value="UvrD-helicase"/>
    <property type="match status" value="1"/>
</dbReference>
<dbReference type="InterPro" id="IPR027417">
    <property type="entry name" value="P-loop_NTPase"/>
</dbReference>
<reference evidence="12" key="1">
    <citation type="submission" date="2017-09" db="EMBL/GenBank/DDBJ databases">
        <title>Depth-based differentiation of microbial function through sediment-hosted aquifers and enrichment of novel symbionts in the deep terrestrial subsurface.</title>
        <authorList>
            <person name="Probst A.J."/>
            <person name="Ladd B."/>
            <person name="Jarett J.K."/>
            <person name="Geller-Mcgrath D.E."/>
            <person name="Sieber C.M.K."/>
            <person name="Emerson J.B."/>
            <person name="Anantharaman K."/>
            <person name="Thomas B.C."/>
            <person name="Malmstrom R."/>
            <person name="Stieglmeier M."/>
            <person name="Klingl A."/>
            <person name="Woyke T."/>
            <person name="Ryan C.M."/>
            <person name="Banfield J.F."/>
        </authorList>
    </citation>
    <scope>NUCLEOTIDE SEQUENCE [LARGE SCALE GENOMIC DNA]</scope>
</reference>
<proteinExistence type="predicted"/>
<dbReference type="InterPro" id="IPR014017">
    <property type="entry name" value="DNA_helicase_UvrD-like_C"/>
</dbReference>
<evidence type="ECO:0000256" key="8">
    <source>
        <dbReference type="ARBA" id="ARBA00048988"/>
    </source>
</evidence>
<evidence type="ECO:0000313" key="12">
    <source>
        <dbReference type="Proteomes" id="UP000229362"/>
    </source>
</evidence>
<dbReference type="SUPFAM" id="SSF52540">
    <property type="entry name" value="P-loop containing nucleoside triphosphate hydrolases"/>
    <property type="match status" value="1"/>
</dbReference>
<keyword evidence="3 9" id="KW-0347">Helicase</keyword>
<evidence type="ECO:0000259" key="10">
    <source>
        <dbReference type="PROSITE" id="PS51198"/>
    </source>
</evidence>
<evidence type="ECO:0000256" key="9">
    <source>
        <dbReference type="PROSITE-ProRule" id="PRU00560"/>
    </source>
</evidence>
<dbReference type="InterPro" id="IPR000212">
    <property type="entry name" value="DNA_helicase_UvrD/REP"/>
</dbReference>
<dbReference type="EC" id="5.6.2.4" evidence="7"/>
<evidence type="ECO:0000256" key="5">
    <source>
        <dbReference type="ARBA" id="ARBA00023235"/>
    </source>
</evidence>
<evidence type="ECO:0000256" key="4">
    <source>
        <dbReference type="ARBA" id="ARBA00022840"/>
    </source>
</evidence>
<dbReference type="Gene3D" id="3.40.50.300">
    <property type="entry name" value="P-loop containing nucleotide triphosphate hydrolases"/>
    <property type="match status" value="2"/>
</dbReference>
<keyword evidence="2 9" id="KW-0378">Hydrolase</keyword>
<dbReference type="PANTHER" id="PTHR11070:SF17">
    <property type="entry name" value="DNA HELICASE IV"/>
    <property type="match status" value="1"/>
</dbReference>
<dbReference type="GO" id="GO:0043138">
    <property type="term" value="F:3'-5' DNA helicase activity"/>
    <property type="evidence" value="ECO:0007669"/>
    <property type="project" value="UniProtKB-EC"/>
</dbReference>
<dbReference type="GO" id="GO:0005524">
    <property type="term" value="F:ATP binding"/>
    <property type="evidence" value="ECO:0007669"/>
    <property type="project" value="UniProtKB-UniRule"/>
</dbReference>
<comment type="catalytic activity">
    <reaction evidence="8">
        <text>ATP + H2O = ADP + phosphate + H(+)</text>
        <dbReference type="Rhea" id="RHEA:13065"/>
        <dbReference type="ChEBI" id="CHEBI:15377"/>
        <dbReference type="ChEBI" id="CHEBI:15378"/>
        <dbReference type="ChEBI" id="CHEBI:30616"/>
        <dbReference type="ChEBI" id="CHEBI:43474"/>
        <dbReference type="ChEBI" id="CHEBI:456216"/>
        <dbReference type="EC" id="5.6.2.4"/>
    </reaction>
</comment>
<keyword evidence="1 9" id="KW-0547">Nucleotide-binding</keyword>
<dbReference type="EMBL" id="PFBZ01000112">
    <property type="protein sequence ID" value="PIT86534.1"/>
    <property type="molecule type" value="Genomic_DNA"/>
</dbReference>
<dbReference type="Pfam" id="PF13361">
    <property type="entry name" value="UvrD_C"/>
    <property type="match status" value="1"/>
</dbReference>
<dbReference type="Proteomes" id="UP000229362">
    <property type="component" value="Unassembled WGS sequence"/>
</dbReference>
<evidence type="ECO:0000256" key="6">
    <source>
        <dbReference type="ARBA" id="ARBA00034617"/>
    </source>
</evidence>
<dbReference type="AlphaFoldDB" id="A0A2M6W156"/>
<dbReference type="GO" id="GO:0016887">
    <property type="term" value="F:ATP hydrolysis activity"/>
    <property type="evidence" value="ECO:0007669"/>
    <property type="project" value="RHEA"/>
</dbReference>
<dbReference type="GO" id="GO:0005829">
    <property type="term" value="C:cytosol"/>
    <property type="evidence" value="ECO:0007669"/>
    <property type="project" value="TreeGrafter"/>
</dbReference>
<dbReference type="GO" id="GO:0000725">
    <property type="term" value="P:recombinational repair"/>
    <property type="evidence" value="ECO:0007669"/>
    <property type="project" value="TreeGrafter"/>
</dbReference>
<evidence type="ECO:0000256" key="1">
    <source>
        <dbReference type="ARBA" id="ARBA00022741"/>
    </source>
</evidence>
<evidence type="ECO:0000313" key="11">
    <source>
        <dbReference type="EMBL" id="PIT86534.1"/>
    </source>
</evidence>
<dbReference type="PANTHER" id="PTHR11070">
    <property type="entry name" value="UVRD / RECB / PCRA DNA HELICASE FAMILY MEMBER"/>
    <property type="match status" value="1"/>
</dbReference>
<accession>A0A2M6W156</accession>
<name>A0A2M6W156_9BACT</name>
<evidence type="ECO:0000256" key="7">
    <source>
        <dbReference type="ARBA" id="ARBA00034808"/>
    </source>
</evidence>
<gene>
    <name evidence="11" type="ORF">COU33_02585</name>
</gene>
<feature type="binding site" evidence="9">
    <location>
        <begin position="204"/>
        <end position="211"/>
    </location>
    <ligand>
        <name>ATP</name>
        <dbReference type="ChEBI" id="CHEBI:30616"/>
    </ligand>
</feature>
<comment type="caution">
    <text evidence="11">The sequence shown here is derived from an EMBL/GenBank/DDBJ whole genome shotgun (WGS) entry which is preliminary data.</text>
</comment>
<keyword evidence="5" id="KW-0413">Isomerase</keyword>
<feature type="domain" description="UvrD-like helicase ATP-binding" evidence="10">
    <location>
        <begin position="183"/>
        <end position="459"/>
    </location>
</feature>
<dbReference type="InterPro" id="IPR014016">
    <property type="entry name" value="UvrD-like_ATP-bd"/>
</dbReference>
<evidence type="ECO:0000256" key="3">
    <source>
        <dbReference type="ARBA" id="ARBA00022806"/>
    </source>
</evidence>
<dbReference type="PROSITE" id="PS51198">
    <property type="entry name" value="UVRD_HELICASE_ATP_BIND"/>
    <property type="match status" value="1"/>
</dbReference>
<dbReference type="GO" id="GO:0003677">
    <property type="term" value="F:DNA binding"/>
    <property type="evidence" value="ECO:0007669"/>
    <property type="project" value="InterPro"/>
</dbReference>
<organism evidence="11 12">
    <name type="scientific">Candidatus Magasanikbacteria bacterium CG10_big_fil_rev_8_21_14_0_10_43_6</name>
    <dbReference type="NCBI Taxonomy" id="1974650"/>
    <lineage>
        <taxon>Bacteria</taxon>
        <taxon>Candidatus Magasanikiibacteriota</taxon>
    </lineage>
</organism>
<evidence type="ECO:0000256" key="2">
    <source>
        <dbReference type="ARBA" id="ARBA00022801"/>
    </source>
</evidence>
<protein>
    <recommendedName>
        <fullName evidence="7">DNA 3'-5' helicase</fullName>
        <ecNumber evidence="7">5.6.2.4</ecNumber>
    </recommendedName>
</protein>
<keyword evidence="4 9" id="KW-0067">ATP-binding</keyword>
<comment type="catalytic activity">
    <reaction evidence="6">
        <text>Couples ATP hydrolysis with the unwinding of duplex DNA by translocating in the 3'-5' direction.</text>
        <dbReference type="EC" id="5.6.2.4"/>
    </reaction>
</comment>
<sequence length="608" mass="69615">MDQEQKNMFFAHATAHLQEVIKKIQTYKKQKMVHNARLREELPKVNEDDKLVQQRLLEYGEARVLELEALEPSPYFVQCHVTFKNGKQEVLQFGKFSFSEEGIYSWITPASAMRFQAPGLVTYTRPDGELVKGVLDRKDQYLITEGKIVFLASESLETKRELIYQEYFSRKKHAFVLPEIVAQMEEAQDAVIRADPKGGLLISGPAGSGKTTLALHRVAYLAQSPDVAEDFTPSSMLVFVQDESTKDYFSHLLPELGIYGVTITTFHAWAKSVLEIEDVVYTERLGSSESDSDQYEFAKRKALAAVSTVSYTGQPYSILEKVYTPFFTEEQLGVFKQQKKLLHMDRFDMTVLLLIFLNRHGSLSTMQEYYQMNKNGAATRKRGRFPVEYSLIIFDEFQNYLSEQIALAKTALSKKNNAVMYVGDMAQQTKLGTIRTWEEIGEIVPDDRRVLLKKVYRNTKEIIQYIQSLGYDLSEPKELKSGVAVQEKTVGSDTEACRYIDSVLAAEEYDTYAILAKTQSQLMAYKEYYAEEPQVHCMMMHEAQGLEFDVVFLVGIEKNMFSIDERYDTVLKEEKRRIHQDTLYVALTRAIEALHVLGTCPLQEVLGE</sequence>